<dbReference type="SUPFAM" id="SSF88659">
    <property type="entry name" value="Sigma3 and sigma4 domains of RNA polymerase sigma factors"/>
    <property type="match status" value="1"/>
</dbReference>
<keyword evidence="2" id="KW-0805">Transcription regulation</keyword>
<gene>
    <name evidence="7" type="ordered locus">Oweho_2274</name>
</gene>
<dbReference type="HOGENOM" id="CLU_047691_3_2_10"/>
<dbReference type="Proteomes" id="UP000005631">
    <property type="component" value="Chromosome"/>
</dbReference>
<accession>G8R5H3</accession>
<dbReference type="InterPro" id="IPR039425">
    <property type="entry name" value="RNA_pol_sigma-70-like"/>
</dbReference>
<evidence type="ECO:0000256" key="1">
    <source>
        <dbReference type="ARBA" id="ARBA00010641"/>
    </source>
</evidence>
<reference evidence="7 8" key="1">
    <citation type="journal article" date="2012" name="Stand. Genomic Sci.">
        <title>Genome sequence of the orange-pigmented seawater bacterium Owenweeksia hongkongensis type strain (UST20020801(T)).</title>
        <authorList>
            <person name="Riedel T."/>
            <person name="Held B."/>
            <person name="Nolan M."/>
            <person name="Lucas S."/>
            <person name="Lapidus A."/>
            <person name="Tice H."/>
            <person name="Del Rio T.G."/>
            <person name="Cheng J.F."/>
            <person name="Han C."/>
            <person name="Tapia R."/>
            <person name="Goodwin L.A."/>
            <person name="Pitluck S."/>
            <person name="Liolios K."/>
            <person name="Mavromatis K."/>
            <person name="Pagani I."/>
            <person name="Ivanova N."/>
            <person name="Mikhailova N."/>
            <person name="Pati A."/>
            <person name="Chen A."/>
            <person name="Palaniappan K."/>
            <person name="Rohde M."/>
            <person name="Tindall B.J."/>
            <person name="Detter J.C."/>
            <person name="Goker M."/>
            <person name="Woyke T."/>
            <person name="Bristow J."/>
            <person name="Eisen J.A."/>
            <person name="Markowitz V."/>
            <person name="Hugenholtz P."/>
            <person name="Klenk H.P."/>
            <person name="Kyrpides N.C."/>
        </authorList>
    </citation>
    <scope>NUCLEOTIDE SEQUENCE</scope>
    <source>
        <strain evidence="8">DSM 17368 / JCM 12287 / NRRL B-23963</strain>
    </source>
</reference>
<dbReference type="Gene3D" id="1.10.10.10">
    <property type="entry name" value="Winged helix-like DNA-binding domain superfamily/Winged helix DNA-binding domain"/>
    <property type="match status" value="1"/>
</dbReference>
<keyword evidence="3" id="KW-0731">Sigma factor</keyword>
<dbReference type="InterPro" id="IPR013249">
    <property type="entry name" value="RNA_pol_sigma70_r4_t2"/>
</dbReference>
<dbReference type="Pfam" id="PF04542">
    <property type="entry name" value="Sigma70_r2"/>
    <property type="match status" value="1"/>
</dbReference>
<sequence>MAKLIRLPNTDERLAKQCKKGDRKAQRELYDMYSPIMLSVCRRYVQTVEDAEEVLSNAFIKVFRKIDQYSGEGPLGAWIRRIMVNESLNFIRYKKNLFVEIEEENHQSLSHTGVQDQMNADHLMSLVMELPMGYRTVFNLFGIEGYSHKEIGEMLGISENTSKSQLSKARKQLQQKLGETELLYKEQ</sequence>
<dbReference type="OrthoDB" id="1056775at2"/>
<proteinExistence type="inferred from homology"/>
<dbReference type="PANTHER" id="PTHR43133:SF46">
    <property type="entry name" value="RNA POLYMERASE SIGMA-70 FACTOR ECF SUBFAMILY"/>
    <property type="match status" value="1"/>
</dbReference>
<dbReference type="SUPFAM" id="SSF88946">
    <property type="entry name" value="Sigma2 domain of RNA polymerase sigma factors"/>
    <property type="match status" value="1"/>
</dbReference>
<dbReference type="InterPro" id="IPR014284">
    <property type="entry name" value="RNA_pol_sigma-70_dom"/>
</dbReference>
<comment type="similarity">
    <text evidence="1">Belongs to the sigma-70 factor family. ECF subfamily.</text>
</comment>
<evidence type="ECO:0000313" key="8">
    <source>
        <dbReference type="Proteomes" id="UP000005631"/>
    </source>
</evidence>
<dbReference type="eggNOG" id="COG1595">
    <property type="taxonomic scope" value="Bacteria"/>
</dbReference>
<organism evidence="7 8">
    <name type="scientific">Owenweeksia hongkongensis (strain DSM 17368 / CIP 108786 / JCM 12287 / NRRL B-23963 / UST20020801)</name>
    <dbReference type="NCBI Taxonomy" id="926562"/>
    <lineage>
        <taxon>Bacteria</taxon>
        <taxon>Pseudomonadati</taxon>
        <taxon>Bacteroidota</taxon>
        <taxon>Flavobacteriia</taxon>
        <taxon>Flavobacteriales</taxon>
        <taxon>Owenweeksiaceae</taxon>
        <taxon>Owenweeksia</taxon>
    </lineage>
</organism>
<dbReference type="STRING" id="926562.Oweho_2274"/>
<evidence type="ECO:0000256" key="4">
    <source>
        <dbReference type="ARBA" id="ARBA00023163"/>
    </source>
</evidence>
<dbReference type="RefSeq" id="WP_014202596.1">
    <property type="nucleotide sequence ID" value="NC_016599.1"/>
</dbReference>
<feature type="domain" description="RNA polymerase sigma-70 region 2" evidence="5">
    <location>
        <begin position="29"/>
        <end position="95"/>
    </location>
</feature>
<dbReference type="AlphaFoldDB" id="G8R5H3"/>
<evidence type="ECO:0000313" key="7">
    <source>
        <dbReference type="EMBL" id="AEV33247.1"/>
    </source>
</evidence>
<dbReference type="GO" id="GO:0006352">
    <property type="term" value="P:DNA-templated transcription initiation"/>
    <property type="evidence" value="ECO:0007669"/>
    <property type="project" value="InterPro"/>
</dbReference>
<evidence type="ECO:0000259" key="5">
    <source>
        <dbReference type="Pfam" id="PF04542"/>
    </source>
</evidence>
<feature type="domain" description="RNA polymerase sigma factor 70 region 4 type 2" evidence="6">
    <location>
        <begin position="123"/>
        <end position="173"/>
    </location>
</feature>
<keyword evidence="8" id="KW-1185">Reference proteome</keyword>
<dbReference type="PANTHER" id="PTHR43133">
    <property type="entry name" value="RNA POLYMERASE ECF-TYPE SIGMA FACTO"/>
    <property type="match status" value="1"/>
</dbReference>
<dbReference type="InterPro" id="IPR013324">
    <property type="entry name" value="RNA_pol_sigma_r3/r4-like"/>
</dbReference>
<dbReference type="PATRIC" id="fig|926562.3.peg.2291"/>
<dbReference type="EMBL" id="CP003156">
    <property type="protein sequence ID" value="AEV33247.1"/>
    <property type="molecule type" value="Genomic_DNA"/>
</dbReference>
<dbReference type="GO" id="GO:0016987">
    <property type="term" value="F:sigma factor activity"/>
    <property type="evidence" value="ECO:0007669"/>
    <property type="project" value="UniProtKB-KW"/>
</dbReference>
<dbReference type="CDD" id="cd06171">
    <property type="entry name" value="Sigma70_r4"/>
    <property type="match status" value="1"/>
</dbReference>
<dbReference type="InterPro" id="IPR013325">
    <property type="entry name" value="RNA_pol_sigma_r2"/>
</dbReference>
<dbReference type="GO" id="GO:0003677">
    <property type="term" value="F:DNA binding"/>
    <property type="evidence" value="ECO:0007669"/>
    <property type="project" value="InterPro"/>
</dbReference>
<evidence type="ECO:0000259" key="6">
    <source>
        <dbReference type="Pfam" id="PF08281"/>
    </source>
</evidence>
<dbReference type="NCBIfam" id="TIGR02937">
    <property type="entry name" value="sigma70-ECF"/>
    <property type="match status" value="1"/>
</dbReference>
<keyword evidence="4" id="KW-0804">Transcription</keyword>
<dbReference type="KEGG" id="oho:Oweho_2274"/>
<evidence type="ECO:0000256" key="3">
    <source>
        <dbReference type="ARBA" id="ARBA00023082"/>
    </source>
</evidence>
<dbReference type="InterPro" id="IPR036388">
    <property type="entry name" value="WH-like_DNA-bd_sf"/>
</dbReference>
<protein>
    <submittedName>
        <fullName evidence="7">RNA polymerase sigma factor, sigma-70 family</fullName>
    </submittedName>
</protein>
<dbReference type="Pfam" id="PF08281">
    <property type="entry name" value="Sigma70_r4_2"/>
    <property type="match status" value="1"/>
</dbReference>
<evidence type="ECO:0000256" key="2">
    <source>
        <dbReference type="ARBA" id="ARBA00023015"/>
    </source>
</evidence>
<dbReference type="InterPro" id="IPR007627">
    <property type="entry name" value="RNA_pol_sigma70_r2"/>
</dbReference>
<name>G8R5H3_OWEHD</name>
<dbReference type="Gene3D" id="1.10.1740.10">
    <property type="match status" value="1"/>
</dbReference>